<keyword evidence="7" id="KW-1185">Reference proteome</keyword>
<dbReference type="GO" id="GO:0016887">
    <property type="term" value="F:ATP hydrolysis activity"/>
    <property type="evidence" value="ECO:0007669"/>
    <property type="project" value="InterPro"/>
</dbReference>
<keyword evidence="6" id="KW-0540">Nuclease</keyword>
<keyword evidence="6" id="KW-0269">Exonuclease</keyword>
<comment type="caution">
    <text evidence="6">The sequence shown here is derived from an EMBL/GenBank/DDBJ whole genome shotgun (WGS) entry which is preliminary data.</text>
</comment>
<name>A0A098YB93_9ACTN</name>
<evidence type="ECO:0000259" key="5">
    <source>
        <dbReference type="Pfam" id="PF13476"/>
    </source>
</evidence>
<dbReference type="SUPFAM" id="SSF52540">
    <property type="entry name" value="P-loop containing nucleoside triphosphate hydrolases"/>
    <property type="match status" value="1"/>
</dbReference>
<dbReference type="PANTHER" id="PTHR32114">
    <property type="entry name" value="ABC TRANSPORTER ABCH.3"/>
    <property type="match status" value="1"/>
</dbReference>
<keyword evidence="6" id="KW-0378">Hydrolase</keyword>
<dbReference type="Pfam" id="PF13558">
    <property type="entry name" value="SbcC_Walker_B"/>
    <property type="match status" value="1"/>
</dbReference>
<dbReference type="RefSeq" id="WP_036333768.1">
    <property type="nucleotide sequence ID" value="NZ_JPMX01000011.1"/>
</dbReference>
<proteinExistence type="inferred from homology"/>
<dbReference type="InterPro" id="IPR027417">
    <property type="entry name" value="P-loop_NTPase"/>
</dbReference>
<sequence>MRVHTLALSAFGPFADRVEVDLDDVGRDGLFLLWGPTGAGKTTLLDAVVYALYGTVPGARGEEKRLRSDHAAEQVRTEVECEVTLGGERLLVTRRPEQQRPKRRGTGWTTEQAKLTVQRWTAAGWEPVSTRIDEGSEHLRSRLGLSAEQFCQVVLLPQGDFARFLRAEPEDRGRLLRTLFDVGRFARVEEWLADQRSVARGQWDEARLRASTLLARVAQVADVDVPEELAPELVGATPHASAGAWVQRVRAEVAGRLADQVIEAERAAAEVERVDAVLADARAELDRHTRRDRARAELGRLQAEEAELVPLRGALDAGGRAEPVRDVLEAAGRAALDAEGAAGHLESVRRRWTEVAAGRPADTVLARALRDEVAALRALLPDVDRAAELARVVGEATRRVEALQTRCAQDEAAAQEWPTRLAEQEAGVGEAAEAASSLPGLTAALEGRRTALAAARAADSLAGRREQQRDDVDAAREAWLDAREKWGDLRTRRLDGMAAELATGLADGQDCPVCGALEHPRLAQHDGPLVTQADEDAARTAAEEREARLSVLRTALEETDRELAVLRAQAGPEPLADKEAALAEAAHQEAQARTAAGTLDGARQALTALVAQRDAALAAAATAREELARLTAERAAAQETLATVQQRLRAAQGEDPGIAPRISRLTTEAERCEALVEAEGAELRARTAADAARRLAEERVADAGFPDLLAAADALLDRATAASTGRRVAEHDQRWSVVTATLAEPELADLAPRPDLDALTASCRGATRTREAAVGALAEVRRCADDLESLTADLTEIEVELDERRAHAEQVTALADLVNGRGANTLRMRLQSFVLAARLEQVAAVASRRLRDMSGGRYTFLHSDAQGRHGARGGLGLDVLDEYTGVRRPTKTLSGGESFMASLALALGLADVVTAESGGVRIDTLFVDEGFGTLDPQSLDAVMTVLDELRRGGRTVGVISHVEELRTRISSRLEVIASREGSRLAS</sequence>
<dbReference type="Pfam" id="PF13476">
    <property type="entry name" value="AAA_23"/>
    <property type="match status" value="1"/>
</dbReference>
<dbReference type="Proteomes" id="UP000029713">
    <property type="component" value="Unassembled WGS sequence"/>
</dbReference>
<evidence type="ECO:0000313" key="7">
    <source>
        <dbReference type="Proteomes" id="UP000029713"/>
    </source>
</evidence>
<evidence type="ECO:0000256" key="1">
    <source>
        <dbReference type="ARBA" id="ARBA00006930"/>
    </source>
</evidence>
<feature type="coiled-coil region" evidence="4">
    <location>
        <begin position="264"/>
        <end position="291"/>
    </location>
</feature>
<dbReference type="OrthoDB" id="9795626at2"/>
<dbReference type="GO" id="GO:0004527">
    <property type="term" value="F:exonuclease activity"/>
    <property type="evidence" value="ECO:0007669"/>
    <property type="project" value="UniProtKB-KW"/>
</dbReference>
<accession>A0A098YB93</accession>
<dbReference type="GO" id="GO:0006302">
    <property type="term" value="P:double-strand break repair"/>
    <property type="evidence" value="ECO:0007669"/>
    <property type="project" value="InterPro"/>
</dbReference>
<protein>
    <recommendedName>
        <fullName evidence="3">Nuclease SbcCD subunit C</fullName>
    </recommendedName>
</protein>
<feature type="domain" description="Rad50/SbcC-type AAA" evidence="5">
    <location>
        <begin position="6"/>
        <end position="180"/>
    </location>
</feature>
<evidence type="ECO:0000256" key="2">
    <source>
        <dbReference type="ARBA" id="ARBA00011322"/>
    </source>
</evidence>
<feature type="coiled-coil region" evidence="4">
    <location>
        <begin position="613"/>
        <end position="654"/>
    </location>
</feature>
<dbReference type="EMBL" id="JPMX01000011">
    <property type="protein sequence ID" value="KGH48093.1"/>
    <property type="molecule type" value="Genomic_DNA"/>
</dbReference>
<reference evidence="6 7" key="1">
    <citation type="submission" date="2014-07" db="EMBL/GenBank/DDBJ databases">
        <title>Biosystematic studies on Modestobacter strains isolated from extreme hyper-arid desert soil and from historic building.</title>
        <authorList>
            <person name="Bukarasam K."/>
            <person name="Bull A."/>
            <person name="Girard G."/>
            <person name="van Wezel G."/>
            <person name="Goodfellow M."/>
        </authorList>
    </citation>
    <scope>NUCLEOTIDE SEQUENCE [LARGE SCALE GENOMIC DNA]</scope>
    <source>
        <strain evidence="6 7">KNN45-2b</strain>
    </source>
</reference>
<dbReference type="STRING" id="1522368.IN07_03815"/>
<evidence type="ECO:0000256" key="4">
    <source>
        <dbReference type="SAM" id="Coils"/>
    </source>
</evidence>
<organism evidence="6 7">
    <name type="scientific">Modestobacter caceresii</name>
    <dbReference type="NCBI Taxonomy" id="1522368"/>
    <lineage>
        <taxon>Bacteria</taxon>
        <taxon>Bacillati</taxon>
        <taxon>Actinomycetota</taxon>
        <taxon>Actinomycetes</taxon>
        <taxon>Geodermatophilales</taxon>
        <taxon>Geodermatophilaceae</taxon>
        <taxon>Modestobacter</taxon>
    </lineage>
</organism>
<keyword evidence="4" id="KW-0175">Coiled coil</keyword>
<evidence type="ECO:0000313" key="6">
    <source>
        <dbReference type="EMBL" id="KGH48093.1"/>
    </source>
</evidence>
<feature type="coiled-coil region" evidence="4">
    <location>
        <begin position="780"/>
        <end position="807"/>
    </location>
</feature>
<comment type="similarity">
    <text evidence="1">Belongs to the SMC family. SbcC subfamily.</text>
</comment>
<gene>
    <name evidence="6" type="ORF">IN07_03815</name>
</gene>
<dbReference type="AlphaFoldDB" id="A0A098YB93"/>
<feature type="coiled-coil region" evidence="4">
    <location>
        <begin position="542"/>
        <end position="569"/>
    </location>
</feature>
<comment type="subunit">
    <text evidence="2">Heterodimer of SbcC and SbcD.</text>
</comment>
<dbReference type="Gene3D" id="3.40.50.300">
    <property type="entry name" value="P-loop containing nucleotide triphosphate hydrolases"/>
    <property type="match status" value="2"/>
</dbReference>
<dbReference type="InterPro" id="IPR038729">
    <property type="entry name" value="Rad50/SbcC_AAA"/>
</dbReference>
<dbReference type="PANTHER" id="PTHR32114:SF2">
    <property type="entry name" value="ABC TRANSPORTER ABCH.3"/>
    <property type="match status" value="1"/>
</dbReference>
<evidence type="ECO:0000256" key="3">
    <source>
        <dbReference type="ARBA" id="ARBA00013368"/>
    </source>
</evidence>